<dbReference type="Proteomes" id="UP000184368">
    <property type="component" value="Unassembled WGS sequence"/>
</dbReference>
<proteinExistence type="predicted"/>
<dbReference type="PANTHER" id="PTHR43818:SF5">
    <property type="entry name" value="OXIDOREDUCTASE FAMILY PROTEIN"/>
    <property type="match status" value="1"/>
</dbReference>
<dbReference type="PROSITE" id="PS51318">
    <property type="entry name" value="TAT"/>
    <property type="match status" value="1"/>
</dbReference>
<dbReference type="EMBL" id="FQUO01000008">
    <property type="protein sequence ID" value="SHF45443.1"/>
    <property type="molecule type" value="Genomic_DNA"/>
</dbReference>
<gene>
    <name evidence="4" type="ORF">SAMN05444008_10875</name>
</gene>
<evidence type="ECO:0000313" key="4">
    <source>
        <dbReference type="EMBL" id="SHF45443.1"/>
    </source>
</evidence>
<dbReference type="Pfam" id="PF19051">
    <property type="entry name" value="GFO_IDH_MocA_C2"/>
    <property type="match status" value="1"/>
</dbReference>
<dbReference type="Gene3D" id="3.40.50.720">
    <property type="entry name" value="NAD(P)-binding Rossmann-like Domain"/>
    <property type="match status" value="1"/>
</dbReference>
<dbReference type="InterPro" id="IPR006311">
    <property type="entry name" value="TAT_signal"/>
</dbReference>
<feature type="domain" description="Gfo/Idh/MocA-like oxidoreductase N-terminal" evidence="2">
    <location>
        <begin position="43"/>
        <end position="165"/>
    </location>
</feature>
<organism evidence="4 5">
    <name type="scientific">Cnuella takakiae</name>
    <dbReference type="NCBI Taxonomy" id="1302690"/>
    <lineage>
        <taxon>Bacteria</taxon>
        <taxon>Pseudomonadati</taxon>
        <taxon>Bacteroidota</taxon>
        <taxon>Chitinophagia</taxon>
        <taxon>Chitinophagales</taxon>
        <taxon>Chitinophagaceae</taxon>
        <taxon>Cnuella</taxon>
    </lineage>
</organism>
<accession>A0A1M5BSD0</accession>
<evidence type="ECO:0000256" key="1">
    <source>
        <dbReference type="SAM" id="SignalP"/>
    </source>
</evidence>
<dbReference type="Pfam" id="PF01408">
    <property type="entry name" value="GFO_IDH_MocA"/>
    <property type="match status" value="1"/>
</dbReference>
<dbReference type="RefSeq" id="WP_073043288.1">
    <property type="nucleotide sequence ID" value="NZ_FQUO01000008.1"/>
</dbReference>
<name>A0A1M5BSD0_9BACT</name>
<sequence length="444" mass="49574">MPLNRRTFLRQSALTAAGSCLLAAVPMDLLAAYRKPVGSNDVINAALIGCKGMGWSDLTSMLKIPEVRCVALCDIDQNVLAQRKADLDKINLRPDTYTDYRKVLDRKDVDVVIIATPDHWHCLQMTNAVAAGKDVYVEKPAANSIREAQLMVDATKRSGRMVQVNQWQRSQDHFKNAIAYVHSGKLGKITMTKTWMYRTGTTPLEPVPDSAVPQGVDYSMWLGPAPKRPFNKNRFHYEFRWFYDYAGGLMTDWGVHLIDMVLMGMQVEAPKSVIASGGKHMFPADARETPDTQIVTYDYGDFLMTWEHSMGAGSGLFGLNHGIAFFGENGTLVLNRSGWEVKPAMVKNESRIPVVDWQKQSDNGLDKHTINFIDVVKSRQYSQLACPIEAGARVAINSHMGNIAQRTGEKIFWNAGSNSFDSAKANKLVTPEYHNGWKLPTRLS</sequence>
<dbReference type="SUPFAM" id="SSF51735">
    <property type="entry name" value="NAD(P)-binding Rossmann-fold domains"/>
    <property type="match status" value="1"/>
</dbReference>
<feature type="domain" description="Gfo/Idh/MocA-like oxidoreductase bacterial type C-terminal" evidence="3">
    <location>
        <begin position="196"/>
        <end position="276"/>
    </location>
</feature>
<evidence type="ECO:0000259" key="2">
    <source>
        <dbReference type="Pfam" id="PF01408"/>
    </source>
</evidence>
<dbReference type="STRING" id="1302690.BUE76_17635"/>
<dbReference type="PANTHER" id="PTHR43818">
    <property type="entry name" value="BCDNA.GH03377"/>
    <property type="match status" value="1"/>
</dbReference>
<dbReference type="Gene3D" id="3.30.360.10">
    <property type="entry name" value="Dihydrodipicolinate Reductase, domain 2"/>
    <property type="match status" value="1"/>
</dbReference>
<evidence type="ECO:0000313" key="5">
    <source>
        <dbReference type="Proteomes" id="UP000184368"/>
    </source>
</evidence>
<feature type="chain" id="PRO_5012092871" evidence="1">
    <location>
        <begin position="32"/>
        <end position="444"/>
    </location>
</feature>
<dbReference type="AlphaFoldDB" id="A0A1M5BSD0"/>
<feature type="signal peptide" evidence="1">
    <location>
        <begin position="1"/>
        <end position="31"/>
    </location>
</feature>
<dbReference type="InterPro" id="IPR043906">
    <property type="entry name" value="Gfo/Idh/MocA_OxRdtase_bact_C"/>
</dbReference>
<keyword evidence="5" id="KW-1185">Reference proteome</keyword>
<dbReference type="InterPro" id="IPR000683">
    <property type="entry name" value="Gfo/Idh/MocA-like_OxRdtase_N"/>
</dbReference>
<dbReference type="InterPro" id="IPR050463">
    <property type="entry name" value="Gfo/Idh/MocA_oxidrdct_glycsds"/>
</dbReference>
<keyword evidence="1" id="KW-0732">Signal</keyword>
<reference evidence="4 5" key="1">
    <citation type="submission" date="2016-11" db="EMBL/GenBank/DDBJ databases">
        <authorList>
            <person name="Jaros S."/>
            <person name="Januszkiewicz K."/>
            <person name="Wedrychowicz H."/>
        </authorList>
    </citation>
    <scope>NUCLEOTIDE SEQUENCE [LARGE SCALE GENOMIC DNA]</scope>
    <source>
        <strain evidence="4 5">DSM 26897</strain>
    </source>
</reference>
<dbReference type="SUPFAM" id="SSF55347">
    <property type="entry name" value="Glyceraldehyde-3-phosphate dehydrogenase-like, C-terminal domain"/>
    <property type="match status" value="1"/>
</dbReference>
<evidence type="ECO:0000259" key="3">
    <source>
        <dbReference type="Pfam" id="PF19051"/>
    </source>
</evidence>
<dbReference type="OrthoDB" id="726883at2"/>
<protein>
    <submittedName>
        <fullName evidence="4">Predicted dehydrogenase</fullName>
    </submittedName>
</protein>
<dbReference type="GO" id="GO:0000166">
    <property type="term" value="F:nucleotide binding"/>
    <property type="evidence" value="ECO:0007669"/>
    <property type="project" value="InterPro"/>
</dbReference>
<dbReference type="InterPro" id="IPR036291">
    <property type="entry name" value="NAD(P)-bd_dom_sf"/>
</dbReference>